<evidence type="ECO:0000256" key="1">
    <source>
        <dbReference type="ARBA" id="ARBA00004123"/>
    </source>
</evidence>
<accession>A0A8H7IN61</accession>
<dbReference type="Gene3D" id="2.40.50.40">
    <property type="match status" value="1"/>
</dbReference>
<dbReference type="InterPro" id="IPR050951">
    <property type="entry name" value="Retrovirus_Pol_polyprotein"/>
</dbReference>
<keyword evidence="3" id="KW-0539">Nucleus</keyword>
<feature type="domain" description="Integrase catalytic" evidence="5">
    <location>
        <begin position="63"/>
        <end position="157"/>
    </location>
</feature>
<dbReference type="InterPro" id="IPR023780">
    <property type="entry name" value="Chromo_domain"/>
</dbReference>
<dbReference type="InterPro" id="IPR012337">
    <property type="entry name" value="RNaseH-like_sf"/>
</dbReference>
<dbReference type="Gene3D" id="3.30.420.10">
    <property type="entry name" value="Ribonuclease H-like superfamily/Ribonuclease H"/>
    <property type="match status" value="1"/>
</dbReference>
<dbReference type="Proteomes" id="UP000614334">
    <property type="component" value="Unassembled WGS sequence"/>
</dbReference>
<dbReference type="GO" id="GO:0006338">
    <property type="term" value="P:chromatin remodeling"/>
    <property type="evidence" value="ECO:0007669"/>
    <property type="project" value="UniProtKB-ARBA"/>
</dbReference>
<feature type="domain" description="Chromo" evidence="4">
    <location>
        <begin position="295"/>
        <end position="354"/>
    </location>
</feature>
<dbReference type="Pfam" id="PF00385">
    <property type="entry name" value="Chromo"/>
    <property type="match status" value="1"/>
</dbReference>
<evidence type="ECO:0000256" key="2">
    <source>
        <dbReference type="ARBA" id="ARBA00022884"/>
    </source>
</evidence>
<dbReference type="GO" id="GO:0015074">
    <property type="term" value="P:DNA integration"/>
    <property type="evidence" value="ECO:0007669"/>
    <property type="project" value="InterPro"/>
</dbReference>
<dbReference type="SUPFAM" id="SSF53098">
    <property type="entry name" value="Ribonuclease H-like"/>
    <property type="match status" value="1"/>
</dbReference>
<dbReference type="PROSITE" id="PS50013">
    <property type="entry name" value="CHROMO_2"/>
    <property type="match status" value="1"/>
</dbReference>
<evidence type="ECO:0000313" key="7">
    <source>
        <dbReference type="Proteomes" id="UP000614334"/>
    </source>
</evidence>
<proteinExistence type="predicted"/>
<dbReference type="PANTHER" id="PTHR37984:SF15">
    <property type="entry name" value="INTEGRASE CATALYTIC DOMAIN-CONTAINING PROTEIN"/>
    <property type="match status" value="1"/>
</dbReference>
<dbReference type="PANTHER" id="PTHR37984">
    <property type="entry name" value="PROTEIN CBG26694"/>
    <property type="match status" value="1"/>
</dbReference>
<organism evidence="6 7">
    <name type="scientific">Rhizoctonia solani</name>
    <dbReference type="NCBI Taxonomy" id="456999"/>
    <lineage>
        <taxon>Eukaryota</taxon>
        <taxon>Fungi</taxon>
        <taxon>Dikarya</taxon>
        <taxon>Basidiomycota</taxon>
        <taxon>Agaricomycotina</taxon>
        <taxon>Agaricomycetes</taxon>
        <taxon>Cantharellales</taxon>
        <taxon>Ceratobasidiaceae</taxon>
        <taxon>Rhizoctonia</taxon>
    </lineage>
</organism>
<sequence>MKFQVNCYVESCEICQRSKGHAHNYALNPLSVPAGPWEDISYDFIVKFPKYVPGACLEATWTPKRTVSDRGTTFNSKFLKALYKSLQITPSFSTAYHPQSDGQTEIKNQWLEAYLGPFINHRQSDWVDWLPLAEFAHNNARSKAMGKLPFEIVYGHSPVISPLLEPTGLPIADDRAKQLAETIQEVQASIKWAQERYKQADTGKPPPEFQPGDKVWLLASNITQRPIKARPQTIWPFPCIERVGSHAYCLALPETMRIHDVFHVSLLSAFKQDTEFDCTFTPLPPVITAEGEEEYEVDKFVDWAAEDGIWKYRVRWKGYVPHEDTWEPAKDLQHCKDKLCNFFANYPDAPAANNAIPANARRVKRGKIVKQLSKSKLLALSLYKLSLPKLALLSSSCALLCPSMPIFSSINALAYNPCLNIDCYIMNGPEEMRHT</sequence>
<evidence type="ECO:0000256" key="3">
    <source>
        <dbReference type="ARBA" id="ARBA00023242"/>
    </source>
</evidence>
<name>A0A8H7IN61_9AGAM</name>
<comment type="subcellular location">
    <subcellularLocation>
        <location evidence="1">Nucleus</location>
    </subcellularLocation>
</comment>
<gene>
    <name evidence="6" type="ORF">RHS01_00046</name>
</gene>
<dbReference type="AlphaFoldDB" id="A0A8H7IN61"/>
<dbReference type="InterPro" id="IPR036397">
    <property type="entry name" value="RNaseH_sf"/>
</dbReference>
<dbReference type="InterPro" id="IPR016197">
    <property type="entry name" value="Chromo-like_dom_sf"/>
</dbReference>
<dbReference type="GO" id="GO:0005634">
    <property type="term" value="C:nucleus"/>
    <property type="evidence" value="ECO:0007669"/>
    <property type="project" value="UniProtKB-SubCell"/>
</dbReference>
<evidence type="ECO:0000259" key="5">
    <source>
        <dbReference type="PROSITE" id="PS50994"/>
    </source>
</evidence>
<keyword evidence="2" id="KW-0694">RNA-binding</keyword>
<dbReference type="PROSITE" id="PS00598">
    <property type="entry name" value="CHROMO_1"/>
    <property type="match status" value="1"/>
</dbReference>
<dbReference type="GO" id="GO:0003723">
    <property type="term" value="F:RNA binding"/>
    <property type="evidence" value="ECO:0007669"/>
    <property type="project" value="UniProtKB-KW"/>
</dbReference>
<dbReference type="SUPFAM" id="SSF54160">
    <property type="entry name" value="Chromo domain-like"/>
    <property type="match status" value="1"/>
</dbReference>
<reference evidence="6" key="1">
    <citation type="submission" date="2020-09" db="EMBL/GenBank/DDBJ databases">
        <title>Comparative genome analyses of four rice-infecting Rhizoctonia solani isolates reveal extensive enrichment of homogalacturonan modification genes.</title>
        <authorList>
            <person name="Lee D.-Y."/>
            <person name="Jeon J."/>
            <person name="Kim K.-T."/>
            <person name="Cheong K."/>
            <person name="Song H."/>
            <person name="Choi G."/>
            <person name="Ko J."/>
            <person name="Opiyo S.O."/>
            <person name="Zuo S."/>
            <person name="Madhav S."/>
            <person name="Lee Y.-H."/>
            <person name="Wang G.-L."/>
        </authorList>
    </citation>
    <scope>NUCLEOTIDE SEQUENCE</scope>
    <source>
        <strain evidence="6">AG1-IA B2</strain>
    </source>
</reference>
<dbReference type="PROSITE" id="PS50994">
    <property type="entry name" value="INTEGRASE"/>
    <property type="match status" value="1"/>
</dbReference>
<comment type="caution">
    <text evidence="6">The sequence shown here is derived from an EMBL/GenBank/DDBJ whole genome shotgun (WGS) entry which is preliminary data.</text>
</comment>
<dbReference type="InterPro" id="IPR023779">
    <property type="entry name" value="Chromodomain_CS"/>
</dbReference>
<evidence type="ECO:0000259" key="4">
    <source>
        <dbReference type="PROSITE" id="PS50013"/>
    </source>
</evidence>
<dbReference type="Pfam" id="PF24626">
    <property type="entry name" value="SH3_Tf2-1"/>
    <property type="match status" value="1"/>
</dbReference>
<dbReference type="SMART" id="SM00298">
    <property type="entry name" value="CHROMO"/>
    <property type="match status" value="1"/>
</dbReference>
<evidence type="ECO:0000313" key="6">
    <source>
        <dbReference type="EMBL" id="KAF8761997.1"/>
    </source>
</evidence>
<protein>
    <submittedName>
        <fullName evidence="6">Chromo (CHRromatin Organization MOdifier) domain</fullName>
    </submittedName>
</protein>
<dbReference type="EMBL" id="JACYCF010000001">
    <property type="protein sequence ID" value="KAF8761997.1"/>
    <property type="molecule type" value="Genomic_DNA"/>
</dbReference>
<dbReference type="InterPro" id="IPR001584">
    <property type="entry name" value="Integrase_cat-core"/>
</dbReference>
<dbReference type="InterPro" id="IPR056924">
    <property type="entry name" value="SH3_Tf2-1"/>
</dbReference>
<dbReference type="InterPro" id="IPR000953">
    <property type="entry name" value="Chromo/chromo_shadow_dom"/>
</dbReference>